<protein>
    <submittedName>
        <fullName evidence="3">DUF4430 domain-containing protein</fullName>
    </submittedName>
</protein>
<dbReference type="Gene3D" id="2.170.130.30">
    <property type="match status" value="1"/>
</dbReference>
<evidence type="ECO:0000259" key="2">
    <source>
        <dbReference type="Pfam" id="PF14478"/>
    </source>
</evidence>
<sequence>MKKITSIIVALLLLIGIAAPATNAQAKSADNSKIKVTYTLKNNKKQIGKKTVTLKKNQSVMKGLKKAWKVDEKGGFVSAIDGHKQNDKKKIYWTFTVNKKQVNVGANKKKLHNKDKVEFKLSKYSAN</sequence>
<dbReference type="AlphaFoldDB" id="A0A5P0ZG79"/>
<evidence type="ECO:0000256" key="1">
    <source>
        <dbReference type="SAM" id="SignalP"/>
    </source>
</evidence>
<comment type="caution">
    <text evidence="3">The sequence shown here is derived from an EMBL/GenBank/DDBJ whole genome shotgun (WGS) entry which is preliminary data.</text>
</comment>
<proteinExistence type="predicted"/>
<accession>A0A5P0ZG79</accession>
<organism evidence="3 4">
    <name type="scientific">Companilactobacillus mishanensis</name>
    <dbReference type="NCBI Taxonomy" id="2486008"/>
    <lineage>
        <taxon>Bacteria</taxon>
        <taxon>Bacillati</taxon>
        <taxon>Bacillota</taxon>
        <taxon>Bacilli</taxon>
        <taxon>Lactobacillales</taxon>
        <taxon>Lactobacillaceae</taxon>
        <taxon>Companilactobacillus</taxon>
    </lineage>
</organism>
<name>A0A5P0ZG79_9LACO</name>
<gene>
    <name evidence="3" type="ORF">FHL02_03375</name>
</gene>
<reference evidence="3 4" key="1">
    <citation type="journal article" date="2019" name="Syst. Appl. Microbiol.">
        <title>Polyphasic characterization of two novel Lactobacillus spp. isolated from blown salami packages: Description of Lactobacillus halodurans sp. nov. and Lactobacillus salsicarnum sp. nov.</title>
        <authorList>
            <person name="Schuster J.A."/>
            <person name="Klingl A."/>
            <person name="Vogel R.F."/>
            <person name="Ehrmann M.A."/>
        </authorList>
    </citation>
    <scope>NUCLEOTIDE SEQUENCE [LARGE SCALE GENOMIC DNA]</scope>
    <source>
        <strain evidence="3 4">TMW 1.2118</strain>
    </source>
</reference>
<feature type="signal peptide" evidence="1">
    <location>
        <begin position="1"/>
        <end position="26"/>
    </location>
</feature>
<dbReference type="InterPro" id="IPR027954">
    <property type="entry name" value="Transcobalamin-like_C"/>
</dbReference>
<dbReference type="Pfam" id="PF14478">
    <property type="entry name" value="DUF4430"/>
    <property type="match status" value="1"/>
</dbReference>
<evidence type="ECO:0000313" key="4">
    <source>
        <dbReference type="Proteomes" id="UP000380386"/>
    </source>
</evidence>
<dbReference type="OrthoDB" id="2870483at2"/>
<feature type="chain" id="PRO_5024362900" evidence="1">
    <location>
        <begin position="27"/>
        <end position="127"/>
    </location>
</feature>
<feature type="domain" description="Transcobalamin-like C-terminal" evidence="2">
    <location>
        <begin position="58"/>
        <end position="123"/>
    </location>
</feature>
<dbReference type="EMBL" id="VDFM01000002">
    <property type="protein sequence ID" value="MQS52056.1"/>
    <property type="molecule type" value="Genomic_DNA"/>
</dbReference>
<keyword evidence="1" id="KW-0732">Signal</keyword>
<dbReference type="RefSeq" id="WP_153382327.1">
    <property type="nucleotide sequence ID" value="NZ_VDFM01000002.1"/>
</dbReference>
<evidence type="ECO:0000313" key="3">
    <source>
        <dbReference type="EMBL" id="MQS52056.1"/>
    </source>
</evidence>
<dbReference type="Proteomes" id="UP000380386">
    <property type="component" value="Unassembled WGS sequence"/>
</dbReference>